<name>A0ACC2M6F4_PERAE</name>
<comment type="caution">
    <text evidence="1">The sequence shown here is derived from an EMBL/GenBank/DDBJ whole genome shotgun (WGS) entry which is preliminary data.</text>
</comment>
<protein>
    <submittedName>
        <fullName evidence="1">Uncharacterized protein</fullName>
    </submittedName>
</protein>
<keyword evidence="2" id="KW-1185">Reference proteome</keyword>
<dbReference type="EMBL" id="CM056813">
    <property type="protein sequence ID" value="KAJ8641259.1"/>
    <property type="molecule type" value="Genomic_DNA"/>
</dbReference>
<organism evidence="1 2">
    <name type="scientific">Persea americana</name>
    <name type="common">Avocado</name>
    <dbReference type="NCBI Taxonomy" id="3435"/>
    <lineage>
        <taxon>Eukaryota</taxon>
        <taxon>Viridiplantae</taxon>
        <taxon>Streptophyta</taxon>
        <taxon>Embryophyta</taxon>
        <taxon>Tracheophyta</taxon>
        <taxon>Spermatophyta</taxon>
        <taxon>Magnoliopsida</taxon>
        <taxon>Magnoliidae</taxon>
        <taxon>Laurales</taxon>
        <taxon>Lauraceae</taxon>
        <taxon>Persea</taxon>
    </lineage>
</organism>
<gene>
    <name evidence="1" type="ORF">MRB53_017953</name>
</gene>
<evidence type="ECO:0000313" key="1">
    <source>
        <dbReference type="EMBL" id="KAJ8641259.1"/>
    </source>
</evidence>
<reference evidence="1 2" key="1">
    <citation type="journal article" date="2022" name="Hortic Res">
        <title>A haplotype resolved chromosomal level avocado genome allows analysis of novel avocado genes.</title>
        <authorList>
            <person name="Nath O."/>
            <person name="Fletcher S.J."/>
            <person name="Hayward A."/>
            <person name="Shaw L.M."/>
            <person name="Masouleh A.K."/>
            <person name="Furtado A."/>
            <person name="Henry R.J."/>
            <person name="Mitter N."/>
        </authorList>
    </citation>
    <scope>NUCLEOTIDE SEQUENCE [LARGE SCALE GENOMIC DNA]</scope>
    <source>
        <strain evidence="2">cv. Hass</strain>
    </source>
</reference>
<evidence type="ECO:0000313" key="2">
    <source>
        <dbReference type="Proteomes" id="UP001234297"/>
    </source>
</evidence>
<dbReference type="Proteomes" id="UP001234297">
    <property type="component" value="Chromosome 5"/>
</dbReference>
<proteinExistence type="predicted"/>
<sequence length="370" mass="40942">MTVKELCILIRFFDEAQNLVTGILLSFGCLQTERSILLLLKAAINDGGGSSLPSWREGDCCRWEGVNCSSKTGAVRELALNATRQAELGYWYFNLSIFASFKELQRLDLSSNWLALEGPEDLQGLRNLESLDLSWNAYNTSIFPSLVTLPRLKALSLQGNQLEGLLPIEELSLMRKLEILDLSENKFTGGIPASLGSLSSLEALYLGHNLLNGSLAIQGICRLQRLQELDVGDNQLNGVLPTCLSTLSGLRMLDLSYNQFTGNLTSSLITNLTSLEYLDLSNDRFHGSISFSSLANHTMLQLIDFSGNSKLEIETEDCSWVPSFQLKALSLSNCKINKKSSAIPSFLSSQQQLETLNLSHNRRNPNEPLQ</sequence>
<accession>A0ACC2M6F4</accession>